<proteinExistence type="predicted"/>
<dbReference type="Proteomes" id="UP001595867">
    <property type="component" value="Unassembled WGS sequence"/>
</dbReference>
<evidence type="ECO:0000256" key="2">
    <source>
        <dbReference type="ARBA" id="ARBA00022527"/>
    </source>
</evidence>
<dbReference type="Gene3D" id="3.30.200.20">
    <property type="entry name" value="Phosphorylase Kinase, domain 1"/>
    <property type="match status" value="1"/>
</dbReference>
<evidence type="ECO:0000256" key="4">
    <source>
        <dbReference type="ARBA" id="ARBA00022741"/>
    </source>
</evidence>
<dbReference type="PROSITE" id="PS00108">
    <property type="entry name" value="PROTEIN_KINASE_ST"/>
    <property type="match status" value="1"/>
</dbReference>
<dbReference type="InterPro" id="IPR000719">
    <property type="entry name" value="Prot_kinase_dom"/>
</dbReference>
<dbReference type="PANTHER" id="PTHR43289">
    <property type="entry name" value="MITOGEN-ACTIVATED PROTEIN KINASE KINASE KINASE 20-RELATED"/>
    <property type="match status" value="1"/>
</dbReference>
<dbReference type="SMART" id="SM00220">
    <property type="entry name" value="S_TKc"/>
    <property type="match status" value="1"/>
</dbReference>
<evidence type="ECO:0000256" key="1">
    <source>
        <dbReference type="ARBA" id="ARBA00012513"/>
    </source>
</evidence>
<evidence type="ECO:0000256" key="7">
    <source>
        <dbReference type="SAM" id="MobiDB-lite"/>
    </source>
</evidence>
<sequence>MLSAGVVLHGRYQLTRPVAAGGMGEVWRADDLLLHREIAVKVLLPGLMADKQFVARFRAEARMMASLKHPGIAPIHDYGENAQVGPHRFDYLVMEFIDGTPLSTRIQQAGRLDVAETMAVVAQVADALRAAHQAGIVHRDVKPNNLLLRPGGEVVLVDFGVARSDGLTSLTGTGVVLGTVHFMAPEQAAGRPVSAATDVYSLGAVAFSCLAGRPPYEGDSSLAVLAQLLHGKPPELPPDVPAEAAALVSRAMARDPAQRFASAAELATAARKLATPAPTAPATPTTPTAPAAPATPADDTKVVVPRVSAPTRLAGSPQAGRRWTAVTVAVVAAILLAGAGAWGGRLLKDDTTDTPSGAAGSPAASSGTPSPSKVTPSVTTVRAHTPAEICSAGTSPYRIVDSRKLKTSRGVLKGVVYLLYSDTDGSHCAVTIKEKGVGKSLEAAVAVHIKGELGLVNSDGGGEYAVMYSGKNGQCVRWSGWMGDDISFASETRHCG</sequence>
<evidence type="ECO:0000313" key="10">
    <source>
        <dbReference type="Proteomes" id="UP001595867"/>
    </source>
</evidence>
<name>A0ABV8J5C1_9ACTN</name>
<keyword evidence="10" id="KW-1185">Reference proteome</keyword>
<evidence type="ECO:0000313" key="9">
    <source>
        <dbReference type="EMBL" id="MFC4071812.1"/>
    </source>
</evidence>
<evidence type="ECO:0000256" key="3">
    <source>
        <dbReference type="ARBA" id="ARBA00022679"/>
    </source>
</evidence>
<dbReference type="EMBL" id="JBHSBL010000029">
    <property type="protein sequence ID" value="MFC4071812.1"/>
    <property type="molecule type" value="Genomic_DNA"/>
</dbReference>
<feature type="region of interest" description="Disordered" evidence="7">
    <location>
        <begin position="274"/>
        <end position="299"/>
    </location>
</feature>
<organism evidence="9 10">
    <name type="scientific">Actinoplanes subglobosus</name>
    <dbReference type="NCBI Taxonomy" id="1547892"/>
    <lineage>
        <taxon>Bacteria</taxon>
        <taxon>Bacillati</taxon>
        <taxon>Actinomycetota</taxon>
        <taxon>Actinomycetes</taxon>
        <taxon>Micromonosporales</taxon>
        <taxon>Micromonosporaceae</taxon>
        <taxon>Actinoplanes</taxon>
    </lineage>
</organism>
<dbReference type="PROSITE" id="PS50011">
    <property type="entry name" value="PROTEIN_KINASE_DOM"/>
    <property type="match status" value="1"/>
</dbReference>
<dbReference type="RefSeq" id="WP_378072690.1">
    <property type="nucleotide sequence ID" value="NZ_JBHSBL010000029.1"/>
</dbReference>
<evidence type="ECO:0000259" key="8">
    <source>
        <dbReference type="PROSITE" id="PS50011"/>
    </source>
</evidence>
<dbReference type="InterPro" id="IPR008271">
    <property type="entry name" value="Ser/Thr_kinase_AS"/>
</dbReference>
<accession>A0ABV8J5C1</accession>
<evidence type="ECO:0000256" key="5">
    <source>
        <dbReference type="ARBA" id="ARBA00022777"/>
    </source>
</evidence>
<dbReference type="GO" id="GO:0004674">
    <property type="term" value="F:protein serine/threonine kinase activity"/>
    <property type="evidence" value="ECO:0007669"/>
    <property type="project" value="UniProtKB-EC"/>
</dbReference>
<evidence type="ECO:0000256" key="6">
    <source>
        <dbReference type="ARBA" id="ARBA00022840"/>
    </source>
</evidence>
<dbReference type="InterPro" id="IPR011009">
    <property type="entry name" value="Kinase-like_dom_sf"/>
</dbReference>
<keyword evidence="3 9" id="KW-0808">Transferase</keyword>
<dbReference type="CDD" id="cd14014">
    <property type="entry name" value="STKc_PknB_like"/>
    <property type="match status" value="1"/>
</dbReference>
<feature type="compositionally biased region" description="Low complexity" evidence="7">
    <location>
        <begin position="274"/>
        <end position="297"/>
    </location>
</feature>
<keyword evidence="5 9" id="KW-0418">Kinase</keyword>
<dbReference type="EC" id="2.7.11.1" evidence="1"/>
<gene>
    <name evidence="9" type="ORF">ACFO0C_43325</name>
</gene>
<feature type="region of interest" description="Disordered" evidence="7">
    <location>
        <begin position="348"/>
        <end position="377"/>
    </location>
</feature>
<keyword evidence="2" id="KW-0723">Serine/threonine-protein kinase</keyword>
<comment type="caution">
    <text evidence="9">The sequence shown here is derived from an EMBL/GenBank/DDBJ whole genome shotgun (WGS) entry which is preliminary data.</text>
</comment>
<keyword evidence="6" id="KW-0067">ATP-binding</keyword>
<reference evidence="10" key="1">
    <citation type="journal article" date="2019" name="Int. J. Syst. Evol. Microbiol.">
        <title>The Global Catalogue of Microorganisms (GCM) 10K type strain sequencing project: providing services to taxonomists for standard genome sequencing and annotation.</title>
        <authorList>
            <consortium name="The Broad Institute Genomics Platform"/>
            <consortium name="The Broad Institute Genome Sequencing Center for Infectious Disease"/>
            <person name="Wu L."/>
            <person name="Ma J."/>
        </authorList>
    </citation>
    <scope>NUCLEOTIDE SEQUENCE [LARGE SCALE GENOMIC DNA]</scope>
    <source>
        <strain evidence="10">TBRC 5832</strain>
    </source>
</reference>
<dbReference type="Gene3D" id="1.10.510.10">
    <property type="entry name" value="Transferase(Phosphotransferase) domain 1"/>
    <property type="match status" value="1"/>
</dbReference>
<feature type="compositionally biased region" description="Low complexity" evidence="7">
    <location>
        <begin position="354"/>
        <end position="372"/>
    </location>
</feature>
<dbReference type="PANTHER" id="PTHR43289:SF6">
    <property type="entry name" value="SERINE_THREONINE-PROTEIN KINASE NEKL-3"/>
    <property type="match status" value="1"/>
</dbReference>
<dbReference type="SUPFAM" id="SSF56112">
    <property type="entry name" value="Protein kinase-like (PK-like)"/>
    <property type="match status" value="1"/>
</dbReference>
<dbReference type="Pfam" id="PF00069">
    <property type="entry name" value="Pkinase"/>
    <property type="match status" value="1"/>
</dbReference>
<feature type="domain" description="Protein kinase" evidence="8">
    <location>
        <begin position="12"/>
        <end position="273"/>
    </location>
</feature>
<keyword evidence="4" id="KW-0547">Nucleotide-binding</keyword>
<protein>
    <recommendedName>
        <fullName evidence="1">non-specific serine/threonine protein kinase</fullName>
        <ecNumber evidence="1">2.7.11.1</ecNumber>
    </recommendedName>
</protein>